<feature type="domain" description="Bacteriophage Mu Gp45 N-terminal" evidence="2">
    <location>
        <begin position="12"/>
        <end position="79"/>
    </location>
</feature>
<evidence type="ECO:0000256" key="1">
    <source>
        <dbReference type="SAM" id="MobiDB-lite"/>
    </source>
</evidence>
<evidence type="ECO:0000313" key="4">
    <source>
        <dbReference type="Proteomes" id="UP001521074"/>
    </source>
</evidence>
<name>A0ABS8VWJ8_9PROT</name>
<protein>
    <submittedName>
        <fullName evidence="3">Phage baseplate assembly protein</fullName>
    </submittedName>
</protein>
<sequence length="185" mass="18772">MTEMGLRAHTVRAVIHSVDDTGAEQKLETSSHVGGRRTKVPVHWPFGFSAVVPANGAVTHVVANGGDQADLYALPPSNPSAARLGGLSEGESCLYDSVGQRVWLRGGRIVQVDVHTALSVQVAGALVMQVAASGVTIQGDLSVSGDTTVGGSVVAKGDVKAGSISLEDHTHSGVKAGSDSTGGPQ</sequence>
<gene>
    <name evidence="3" type="ORF">LWC05_11970</name>
</gene>
<keyword evidence="4" id="KW-1185">Reference proteome</keyword>
<evidence type="ECO:0000259" key="2">
    <source>
        <dbReference type="Pfam" id="PF06890"/>
    </source>
</evidence>
<reference evidence="3 4" key="1">
    <citation type="submission" date="2021-12" db="EMBL/GenBank/DDBJ databases">
        <title>Genome sequence of Acetobacter sicerae DmPark20a_162.</title>
        <authorList>
            <person name="Chaston J.M."/>
        </authorList>
    </citation>
    <scope>NUCLEOTIDE SEQUENCE [LARGE SCALE GENOMIC DNA]</scope>
    <source>
        <strain evidence="3 4">DmPark20a_162</strain>
    </source>
</reference>
<dbReference type="Pfam" id="PF18946">
    <property type="entry name" value="Apex"/>
    <property type="match status" value="1"/>
</dbReference>
<proteinExistence type="predicted"/>
<dbReference type="EMBL" id="JAJSOJ010000041">
    <property type="protein sequence ID" value="MCE0744599.1"/>
    <property type="molecule type" value="Genomic_DNA"/>
</dbReference>
<dbReference type="InterPro" id="IPR053861">
    <property type="entry name" value="Phage_Mu_Gp45_N"/>
</dbReference>
<comment type="caution">
    <text evidence="3">The sequence shown here is derived from an EMBL/GenBank/DDBJ whole genome shotgun (WGS) entry which is preliminary data.</text>
</comment>
<dbReference type="RefSeq" id="WP_232878402.1">
    <property type="nucleotide sequence ID" value="NZ_JAJSOJ010000041.1"/>
</dbReference>
<organism evidence="3 4">
    <name type="scientific">Acetobacter sicerae</name>
    <dbReference type="NCBI Taxonomy" id="85325"/>
    <lineage>
        <taxon>Bacteria</taxon>
        <taxon>Pseudomonadati</taxon>
        <taxon>Pseudomonadota</taxon>
        <taxon>Alphaproteobacteria</taxon>
        <taxon>Acetobacterales</taxon>
        <taxon>Acetobacteraceae</taxon>
        <taxon>Acetobacter</taxon>
    </lineage>
</organism>
<dbReference type="InterPro" id="IPR044033">
    <property type="entry name" value="GpV-like_apex"/>
</dbReference>
<feature type="region of interest" description="Disordered" evidence="1">
    <location>
        <begin position="165"/>
        <end position="185"/>
    </location>
</feature>
<accession>A0ABS8VWJ8</accession>
<dbReference type="Proteomes" id="UP001521074">
    <property type="component" value="Unassembled WGS sequence"/>
</dbReference>
<dbReference type="Pfam" id="PF06890">
    <property type="entry name" value="Phage_Mu_Gp45"/>
    <property type="match status" value="1"/>
</dbReference>
<evidence type="ECO:0000313" key="3">
    <source>
        <dbReference type="EMBL" id="MCE0744599.1"/>
    </source>
</evidence>